<keyword evidence="2" id="KW-1185">Reference proteome</keyword>
<dbReference type="GO" id="GO:0032259">
    <property type="term" value="P:methylation"/>
    <property type="evidence" value="ECO:0007669"/>
    <property type="project" value="UniProtKB-KW"/>
</dbReference>
<dbReference type="SUPFAM" id="SSF53335">
    <property type="entry name" value="S-adenosyl-L-methionine-dependent methyltransferases"/>
    <property type="match status" value="1"/>
</dbReference>
<dbReference type="AlphaFoldDB" id="A0A7Y9WTU8"/>
<proteinExistence type="predicted"/>
<dbReference type="Pfam" id="PF02353">
    <property type="entry name" value="CMAS"/>
    <property type="match status" value="1"/>
</dbReference>
<keyword evidence="1" id="KW-0489">Methyltransferase</keyword>
<dbReference type="GO" id="GO:0008168">
    <property type="term" value="F:methyltransferase activity"/>
    <property type="evidence" value="ECO:0007669"/>
    <property type="project" value="UniProtKB-KW"/>
</dbReference>
<name>A0A7Y9WTU8_9BURK</name>
<sequence>MQEGGLEALDVENLWRHYMKTLEMWTAEYERHGAKIRSMIGEKKYRIWRVYLAGCAHAFSVDNVAIFKVLCQKAGKPATSIPTSRRYMYESASVR</sequence>
<organism evidence="1 2">
    <name type="scientific">Paraburkholderia bryophila</name>
    <dbReference type="NCBI Taxonomy" id="420952"/>
    <lineage>
        <taxon>Bacteria</taxon>
        <taxon>Pseudomonadati</taxon>
        <taxon>Pseudomonadota</taxon>
        <taxon>Betaproteobacteria</taxon>
        <taxon>Burkholderiales</taxon>
        <taxon>Burkholderiaceae</taxon>
        <taxon>Paraburkholderia</taxon>
    </lineage>
</organism>
<reference evidence="1 2" key="1">
    <citation type="submission" date="2020-07" db="EMBL/GenBank/DDBJ databases">
        <title>Exploring microbial biodiversity for novel pathways involved in the catabolism of aromatic compounds derived from lignin.</title>
        <authorList>
            <person name="Elkins J."/>
        </authorList>
    </citation>
    <scope>NUCLEOTIDE SEQUENCE [LARGE SCALE GENOMIC DNA]</scope>
    <source>
        <strain evidence="1 2">H2C3C</strain>
    </source>
</reference>
<comment type="caution">
    <text evidence="1">The sequence shown here is derived from an EMBL/GenBank/DDBJ whole genome shotgun (WGS) entry which is preliminary data.</text>
</comment>
<evidence type="ECO:0000313" key="2">
    <source>
        <dbReference type="Proteomes" id="UP000540929"/>
    </source>
</evidence>
<dbReference type="InterPro" id="IPR029063">
    <property type="entry name" value="SAM-dependent_MTases_sf"/>
</dbReference>
<keyword evidence="1" id="KW-0808">Transferase</keyword>
<dbReference type="Proteomes" id="UP000540929">
    <property type="component" value="Unassembled WGS sequence"/>
</dbReference>
<protein>
    <submittedName>
        <fullName evidence="1">Cyclopropane fatty-acyl-phospholipid synthase-like methyltransferase</fullName>
    </submittedName>
</protein>
<accession>A0A7Y9WTU8</accession>
<gene>
    <name evidence="1" type="ORF">GGD40_005552</name>
</gene>
<dbReference type="Gene3D" id="3.40.50.150">
    <property type="entry name" value="Vaccinia Virus protein VP39"/>
    <property type="match status" value="1"/>
</dbReference>
<evidence type="ECO:0000313" key="1">
    <source>
        <dbReference type="EMBL" id="NYH25981.1"/>
    </source>
</evidence>
<dbReference type="EMBL" id="JACCAS010000002">
    <property type="protein sequence ID" value="NYH25981.1"/>
    <property type="molecule type" value="Genomic_DNA"/>
</dbReference>